<organism evidence="2 3">
    <name type="scientific">Alkalihalobacillus trypoxylicola</name>
    <dbReference type="NCBI Taxonomy" id="519424"/>
    <lineage>
        <taxon>Bacteria</taxon>
        <taxon>Bacillati</taxon>
        <taxon>Bacillota</taxon>
        <taxon>Bacilli</taxon>
        <taxon>Bacillales</taxon>
        <taxon>Bacillaceae</taxon>
        <taxon>Alkalihalobacillus</taxon>
    </lineage>
</organism>
<protein>
    <recommendedName>
        <fullName evidence="4">DUF5067 domain-containing protein</fullName>
    </recommendedName>
</protein>
<reference evidence="2" key="1">
    <citation type="submission" date="2016-02" db="EMBL/GenBank/DDBJ databases">
        <title>Genome sequence of Bacillus trypoxylicola KCTC 13244(T).</title>
        <authorList>
            <person name="Jeong H."/>
            <person name="Park S.-H."/>
            <person name="Choi S.-K."/>
        </authorList>
    </citation>
    <scope>NUCLEOTIDE SEQUENCE [LARGE SCALE GENOMIC DNA]</scope>
    <source>
        <strain evidence="2">KCTC 13244</strain>
    </source>
</reference>
<name>A0A161PW49_9BACI</name>
<dbReference type="AlphaFoldDB" id="A0A161PW49"/>
<evidence type="ECO:0000313" key="2">
    <source>
        <dbReference type="EMBL" id="KYG26010.1"/>
    </source>
</evidence>
<sequence length="178" mass="20124">MKKWIVILTAVFMLSACSFSVGFEGNNTEEQEEKELQLQVTQVDKDSGVTVENNETYQEIERLLKENPDWGYPNDFGLQVVDLITFEEGNVQLLMLAINQTGQPLKDISLNLTLGSTDGDMIMDNELVHIEEQIIGVIEDHSAVPVLLPLNEEQQAIFNTLTDENVVMELDNFDYETP</sequence>
<evidence type="ECO:0000313" key="3">
    <source>
        <dbReference type="Proteomes" id="UP000075806"/>
    </source>
</evidence>
<accession>A0A161PW49</accession>
<dbReference type="PROSITE" id="PS51257">
    <property type="entry name" value="PROKAR_LIPOPROTEIN"/>
    <property type="match status" value="1"/>
</dbReference>
<proteinExistence type="predicted"/>
<keyword evidence="1" id="KW-0732">Signal</keyword>
<feature type="signal peptide" evidence="1">
    <location>
        <begin position="1"/>
        <end position="23"/>
    </location>
</feature>
<gene>
    <name evidence="2" type="ORF">AZF04_13060</name>
</gene>
<feature type="chain" id="PRO_5038728639" description="DUF5067 domain-containing protein" evidence="1">
    <location>
        <begin position="24"/>
        <end position="178"/>
    </location>
</feature>
<dbReference type="OrthoDB" id="2451243at2"/>
<dbReference type="RefSeq" id="WP_061950189.1">
    <property type="nucleotide sequence ID" value="NZ_LTAO01000039.1"/>
</dbReference>
<dbReference type="EMBL" id="LTAO01000039">
    <property type="protein sequence ID" value="KYG26010.1"/>
    <property type="molecule type" value="Genomic_DNA"/>
</dbReference>
<evidence type="ECO:0008006" key="4">
    <source>
        <dbReference type="Google" id="ProtNLM"/>
    </source>
</evidence>
<keyword evidence="3" id="KW-1185">Reference proteome</keyword>
<evidence type="ECO:0000256" key="1">
    <source>
        <dbReference type="SAM" id="SignalP"/>
    </source>
</evidence>
<comment type="caution">
    <text evidence="2">The sequence shown here is derived from an EMBL/GenBank/DDBJ whole genome shotgun (WGS) entry which is preliminary data.</text>
</comment>
<dbReference type="Proteomes" id="UP000075806">
    <property type="component" value="Unassembled WGS sequence"/>
</dbReference>